<comment type="caution">
    <text evidence="1">The sequence shown here is derived from an EMBL/GenBank/DDBJ whole genome shotgun (WGS) entry which is preliminary data.</text>
</comment>
<protein>
    <submittedName>
        <fullName evidence="1">SNF2/Brahma-type chromatin-remodeling protein CHR12</fullName>
    </submittedName>
</protein>
<keyword evidence="2" id="KW-1185">Reference proteome</keyword>
<evidence type="ECO:0000313" key="2">
    <source>
        <dbReference type="Proteomes" id="UP000554482"/>
    </source>
</evidence>
<dbReference type="OrthoDB" id="1743551at2759"/>
<accession>A0A7J6XA83</accession>
<proteinExistence type="predicted"/>
<name>A0A7J6XA83_THATH</name>
<dbReference type="AlphaFoldDB" id="A0A7J6XA83"/>
<sequence length="220" mass="25631">MKCLLEFHGLKLAELQSKVRADVSSEYWLREKCAYPDKTVRDIERLSRLEEEKNRTETRKKKFFAEILNIAWEFQLQGQASLKCRKQRNDGVQFMLECTRTHAVGKQCPRPKFFGGYVNSAWHARQRQRATRAEKLRFQTLKSGDQEAYMKLVEEKKNERLTTLLEKTNDLLSCLGAAVKRQKEAEHSGVEVLKGLKQKSLPSCILPETESQMLQYASRM</sequence>
<reference evidence="1 2" key="1">
    <citation type="submission" date="2020-06" db="EMBL/GenBank/DDBJ databases">
        <title>Transcriptomic and genomic resources for Thalictrum thalictroides and T. hernandezii: Facilitating candidate gene discovery in an emerging model plant lineage.</title>
        <authorList>
            <person name="Arias T."/>
            <person name="Riano-Pachon D.M."/>
            <person name="Di Stilio V.S."/>
        </authorList>
    </citation>
    <scope>NUCLEOTIDE SEQUENCE [LARGE SCALE GENOMIC DNA]</scope>
    <source>
        <strain evidence="2">cv. WT478/WT964</strain>
        <tissue evidence="1">Leaves</tissue>
    </source>
</reference>
<dbReference type="Proteomes" id="UP000554482">
    <property type="component" value="Unassembled WGS sequence"/>
</dbReference>
<evidence type="ECO:0000313" key="1">
    <source>
        <dbReference type="EMBL" id="KAF5205725.1"/>
    </source>
</evidence>
<organism evidence="1 2">
    <name type="scientific">Thalictrum thalictroides</name>
    <name type="common">Rue-anemone</name>
    <name type="synonym">Anemone thalictroides</name>
    <dbReference type="NCBI Taxonomy" id="46969"/>
    <lineage>
        <taxon>Eukaryota</taxon>
        <taxon>Viridiplantae</taxon>
        <taxon>Streptophyta</taxon>
        <taxon>Embryophyta</taxon>
        <taxon>Tracheophyta</taxon>
        <taxon>Spermatophyta</taxon>
        <taxon>Magnoliopsida</taxon>
        <taxon>Ranunculales</taxon>
        <taxon>Ranunculaceae</taxon>
        <taxon>Thalictroideae</taxon>
        <taxon>Thalictrum</taxon>
    </lineage>
</organism>
<dbReference type="EMBL" id="JABWDY010003718">
    <property type="protein sequence ID" value="KAF5205725.1"/>
    <property type="molecule type" value="Genomic_DNA"/>
</dbReference>
<gene>
    <name evidence="1" type="ORF">FRX31_004695</name>
</gene>